<evidence type="ECO:0000256" key="1">
    <source>
        <dbReference type="ARBA" id="ARBA00022676"/>
    </source>
</evidence>
<evidence type="ECO:0000313" key="3">
    <source>
        <dbReference type="EMBL" id="MCF2564100.1"/>
    </source>
</evidence>
<protein>
    <submittedName>
        <fullName evidence="3">Alpha-1,2-fucosyltransferase</fullName>
    </submittedName>
</protein>
<dbReference type="Pfam" id="PF01531">
    <property type="entry name" value="Glyco_transf_11"/>
    <property type="match status" value="1"/>
</dbReference>
<reference evidence="3 4" key="1">
    <citation type="submission" date="2020-12" db="EMBL/GenBank/DDBJ databases">
        <title>Whole genome sequences of gut porcine anaerobes.</title>
        <authorList>
            <person name="Kubasova T."/>
            <person name="Jahodarova E."/>
            <person name="Rychlik I."/>
        </authorList>
    </citation>
    <scope>NUCLEOTIDE SEQUENCE [LARGE SCALE GENOMIC DNA]</scope>
    <source>
        <strain evidence="3 4">An925</strain>
    </source>
</reference>
<name>A0ABS9CHR2_9BACT</name>
<keyword evidence="1" id="KW-0328">Glycosyltransferase</keyword>
<dbReference type="PANTHER" id="PTHR11927">
    <property type="entry name" value="GALACTOSIDE 2-L-FUCOSYLTRANSFERASE"/>
    <property type="match status" value="1"/>
</dbReference>
<sequence>MKIVKILGGLGNQMFQYALYTALQRHHPDEMVMADLHGFNGYRRKYQLNEVFGIDIKQATCGMIAHVAYPYPNFQSWRFGSRLLPKRRTMCVEPHNFAIDHEAISRQGNTYYDGYWQHEEYFSDCRDILMERFHFPDFADEANTALAQRLEKEEAVSIHVRRTDYIGDKLFYDLTATDYYTQAIHYIRQHAQAQLFCIFSDDIVWCKTHLQPLLNDVEAIFADWNNGKQGIQDMHLMTLCRHHIIANSSFSWWGTWLATQTGAINIGPKLWWRRQAAVTPVPSHWITI</sequence>
<organism evidence="3 4">
    <name type="scientific">Xylanibacter brevis</name>
    <dbReference type="NCBI Taxonomy" id="83231"/>
    <lineage>
        <taxon>Bacteria</taxon>
        <taxon>Pseudomonadati</taxon>
        <taxon>Bacteroidota</taxon>
        <taxon>Bacteroidia</taxon>
        <taxon>Bacteroidales</taxon>
        <taxon>Prevotellaceae</taxon>
        <taxon>Xylanibacter</taxon>
    </lineage>
</organism>
<evidence type="ECO:0000313" key="4">
    <source>
        <dbReference type="Proteomes" id="UP001200470"/>
    </source>
</evidence>
<dbReference type="Proteomes" id="UP001200470">
    <property type="component" value="Unassembled WGS sequence"/>
</dbReference>
<dbReference type="EMBL" id="JADYTN010000017">
    <property type="protein sequence ID" value="MCF2564100.1"/>
    <property type="molecule type" value="Genomic_DNA"/>
</dbReference>
<keyword evidence="4" id="KW-1185">Reference proteome</keyword>
<accession>A0ABS9CHR2</accession>
<comment type="caution">
    <text evidence="3">The sequence shown here is derived from an EMBL/GenBank/DDBJ whole genome shotgun (WGS) entry which is preliminary data.</text>
</comment>
<keyword evidence="2" id="KW-0808">Transferase</keyword>
<proteinExistence type="predicted"/>
<dbReference type="CDD" id="cd11301">
    <property type="entry name" value="Fut1_Fut2_like"/>
    <property type="match status" value="1"/>
</dbReference>
<dbReference type="PANTHER" id="PTHR11927:SF9">
    <property type="entry name" value="L-FUCOSYLTRANSFERASE"/>
    <property type="match status" value="1"/>
</dbReference>
<evidence type="ECO:0000256" key="2">
    <source>
        <dbReference type="ARBA" id="ARBA00022679"/>
    </source>
</evidence>
<dbReference type="InterPro" id="IPR002516">
    <property type="entry name" value="Glyco_trans_11"/>
</dbReference>
<gene>
    <name evidence="3" type="ORF">I6E12_08240</name>
</gene>